<dbReference type="RefSeq" id="WP_276302796.1">
    <property type="nucleotide sequence ID" value="NZ_CP119992.1"/>
</dbReference>
<evidence type="ECO:0000259" key="1">
    <source>
        <dbReference type="Pfam" id="PF01796"/>
    </source>
</evidence>
<feature type="domain" description="ChsH2 C-terminal OB-fold" evidence="1">
    <location>
        <begin position="56"/>
        <end position="114"/>
    </location>
</feature>
<feature type="domain" description="ChsH2 rubredoxin-like zinc ribbon" evidence="2">
    <location>
        <begin position="31"/>
        <end position="54"/>
    </location>
</feature>
<dbReference type="InterPro" id="IPR012340">
    <property type="entry name" value="NA-bd_OB-fold"/>
</dbReference>
<keyword evidence="4" id="KW-1185">Reference proteome</keyword>
<evidence type="ECO:0000313" key="3">
    <source>
        <dbReference type="EMBL" id="MFC7317969.1"/>
    </source>
</evidence>
<gene>
    <name evidence="3" type="ORF">ACFQPE_14370</name>
</gene>
<evidence type="ECO:0000313" key="4">
    <source>
        <dbReference type="Proteomes" id="UP001596547"/>
    </source>
</evidence>
<accession>A0ABD6ABK9</accession>
<dbReference type="InterPro" id="IPR022002">
    <property type="entry name" value="ChsH2_Znr"/>
</dbReference>
<proteinExistence type="predicted"/>
<organism evidence="3 4">
    <name type="scientific">Halomarina halobia</name>
    <dbReference type="NCBI Taxonomy" id="3033386"/>
    <lineage>
        <taxon>Archaea</taxon>
        <taxon>Methanobacteriati</taxon>
        <taxon>Methanobacteriota</taxon>
        <taxon>Stenosarchaea group</taxon>
        <taxon>Halobacteria</taxon>
        <taxon>Halobacteriales</taxon>
        <taxon>Natronomonadaceae</taxon>
        <taxon>Halomarina</taxon>
    </lineage>
</organism>
<dbReference type="Pfam" id="PF01796">
    <property type="entry name" value="OB_ChsH2_C"/>
    <property type="match status" value="1"/>
</dbReference>
<dbReference type="EMBL" id="JBHTBF010000002">
    <property type="protein sequence ID" value="MFC7317969.1"/>
    <property type="molecule type" value="Genomic_DNA"/>
</dbReference>
<dbReference type="GeneID" id="79315348"/>
<dbReference type="InterPro" id="IPR002878">
    <property type="entry name" value="ChsH2_C"/>
</dbReference>
<reference evidence="3 4" key="1">
    <citation type="journal article" date="2019" name="Int. J. Syst. Evol. Microbiol.">
        <title>The Global Catalogue of Microorganisms (GCM) 10K type strain sequencing project: providing services to taxonomists for standard genome sequencing and annotation.</title>
        <authorList>
            <consortium name="The Broad Institute Genomics Platform"/>
            <consortium name="The Broad Institute Genome Sequencing Center for Infectious Disease"/>
            <person name="Wu L."/>
            <person name="Ma J."/>
        </authorList>
    </citation>
    <scope>NUCLEOTIDE SEQUENCE [LARGE SCALE GENOMIC DNA]</scope>
    <source>
        <strain evidence="3 4">PSR21</strain>
    </source>
</reference>
<dbReference type="PANTHER" id="PTHR34075:SF5">
    <property type="entry name" value="BLR3430 PROTEIN"/>
    <property type="match status" value="1"/>
</dbReference>
<dbReference type="InterPro" id="IPR052513">
    <property type="entry name" value="Thioester_dehydratase-like"/>
</dbReference>
<dbReference type="PANTHER" id="PTHR34075">
    <property type="entry name" value="BLR3430 PROTEIN"/>
    <property type="match status" value="1"/>
</dbReference>
<name>A0ABD6ABK9_9EURY</name>
<comment type="caution">
    <text evidence="3">The sequence shown here is derived from an EMBL/GenBank/DDBJ whole genome shotgun (WGS) entry which is preliminary data.</text>
</comment>
<evidence type="ECO:0000259" key="2">
    <source>
        <dbReference type="Pfam" id="PF12172"/>
    </source>
</evidence>
<sequence>MSGDERGSAGRNEGFDDLLDAIEAGEGYYLRCPDGHGSLPPRRVCPHCGARDLDERPLPESGTVATYTVVRVPTPQFDEDAPYATAVVDFGTVRLTGIVDADPEAVETGMTVGATLGESTTTGERLVRFVPR</sequence>
<dbReference type="AlphaFoldDB" id="A0ABD6ABK9"/>
<dbReference type="Pfam" id="PF12172">
    <property type="entry name" value="zf-ChsH2"/>
    <property type="match status" value="1"/>
</dbReference>
<dbReference type="Proteomes" id="UP001596547">
    <property type="component" value="Unassembled WGS sequence"/>
</dbReference>
<dbReference type="SUPFAM" id="SSF50249">
    <property type="entry name" value="Nucleic acid-binding proteins"/>
    <property type="match status" value="1"/>
</dbReference>
<protein>
    <submittedName>
        <fullName evidence="3">Zn-ribbon domain-containing OB-fold protein</fullName>
    </submittedName>
</protein>